<feature type="binding site" evidence="4">
    <location>
        <position position="55"/>
    </location>
    <ligand>
        <name>substrate</name>
    </ligand>
</feature>
<dbReference type="EC" id="6.3.3.2" evidence="5"/>
<keyword evidence="5" id="KW-0460">Magnesium</keyword>
<protein>
    <recommendedName>
        <fullName evidence="5">5-formyltetrahydrofolate cyclo-ligase</fullName>
        <ecNumber evidence="5">6.3.3.2</ecNumber>
    </recommendedName>
</protein>
<comment type="cofactor">
    <cofactor evidence="5">
        <name>Mg(2+)</name>
        <dbReference type="ChEBI" id="CHEBI:18420"/>
    </cofactor>
</comment>
<evidence type="ECO:0000256" key="3">
    <source>
        <dbReference type="ARBA" id="ARBA00022840"/>
    </source>
</evidence>
<dbReference type="EMBL" id="VKDK01000007">
    <property type="protein sequence ID" value="TRX62332.1"/>
    <property type="molecule type" value="Genomic_DNA"/>
</dbReference>
<comment type="caution">
    <text evidence="6">The sequence shown here is derived from an EMBL/GenBank/DDBJ whole genome shotgun (WGS) entry which is preliminary data.</text>
</comment>
<name>A0A553FYP5_9CORY</name>
<keyword evidence="7" id="KW-1185">Reference proteome</keyword>
<feature type="binding site" evidence="4">
    <location>
        <begin position="133"/>
        <end position="141"/>
    </location>
    <ligand>
        <name>ATP</name>
        <dbReference type="ChEBI" id="CHEBI:30616"/>
    </ligand>
</feature>
<proteinExistence type="inferred from homology"/>
<evidence type="ECO:0000256" key="2">
    <source>
        <dbReference type="ARBA" id="ARBA00022741"/>
    </source>
</evidence>
<dbReference type="Proteomes" id="UP000320443">
    <property type="component" value="Unassembled WGS sequence"/>
</dbReference>
<dbReference type="GO" id="GO:0005524">
    <property type="term" value="F:ATP binding"/>
    <property type="evidence" value="ECO:0007669"/>
    <property type="project" value="UniProtKB-KW"/>
</dbReference>
<reference evidence="6 7" key="1">
    <citation type="submission" date="2019-07" db="EMBL/GenBank/DDBJ databases">
        <title>Draft genome of C. aurimucosum strain 2274.</title>
        <authorList>
            <person name="Pacheco L.G.C."/>
            <person name="Aguiar E.R.G.R."/>
            <person name="Santos C.S."/>
            <person name="Rocha D.J.P.G."/>
            <person name="Sant'Anna L.O."/>
            <person name="Mattos-Guaraldi A.L."/>
            <person name="Santos L.S."/>
        </authorList>
    </citation>
    <scope>NUCLEOTIDE SEQUENCE [LARGE SCALE GENOMIC DNA]</scope>
    <source>
        <strain evidence="6 7">2274</strain>
    </source>
</reference>
<evidence type="ECO:0000313" key="7">
    <source>
        <dbReference type="Proteomes" id="UP000320443"/>
    </source>
</evidence>
<dbReference type="PANTHER" id="PTHR23407:SF1">
    <property type="entry name" value="5-FORMYLTETRAHYDROFOLATE CYCLO-LIGASE"/>
    <property type="match status" value="1"/>
</dbReference>
<evidence type="ECO:0000256" key="1">
    <source>
        <dbReference type="ARBA" id="ARBA00010638"/>
    </source>
</evidence>
<sequence length="188" mass="20180">MTTSPKDALRSSLLNARRERSAEQRADDNAAWCAGVGELLTPAMRVAAYHPLGTEPGGPDFVETVSALCKEVYLPISGKNGELLWTLYGGPEAMRPGALGIAEPVGQRHSSEILAHLDLILAPAMAVSESGMRLGKGAGYYDRALTPLPTGNPPVVALVHSSEVRDVPFEEHDRPVDGILTERGMRWL</sequence>
<dbReference type="InterPro" id="IPR024185">
    <property type="entry name" value="FTHF_cligase-like_sf"/>
</dbReference>
<keyword evidence="3 4" id="KW-0067">ATP-binding</keyword>
<dbReference type="PANTHER" id="PTHR23407">
    <property type="entry name" value="ATPASE INHIBITOR/5-FORMYLTETRAHYDROFOLATE CYCLO-LIGASE"/>
    <property type="match status" value="1"/>
</dbReference>
<dbReference type="InterPro" id="IPR037171">
    <property type="entry name" value="NagB/RpiA_transferase-like"/>
</dbReference>
<dbReference type="GO" id="GO:0046872">
    <property type="term" value="F:metal ion binding"/>
    <property type="evidence" value="ECO:0007669"/>
    <property type="project" value="UniProtKB-KW"/>
</dbReference>
<gene>
    <name evidence="6" type="ORF">FNY97_06360</name>
</gene>
<accession>A0A553FYP5</accession>
<keyword evidence="5" id="KW-0479">Metal-binding</keyword>
<evidence type="ECO:0000313" key="6">
    <source>
        <dbReference type="EMBL" id="TRX62332.1"/>
    </source>
</evidence>
<dbReference type="GO" id="GO:0030272">
    <property type="term" value="F:5-formyltetrahydrofolate cyclo-ligase activity"/>
    <property type="evidence" value="ECO:0007669"/>
    <property type="project" value="UniProtKB-EC"/>
</dbReference>
<keyword evidence="2 4" id="KW-0547">Nucleotide-binding</keyword>
<dbReference type="Gene3D" id="3.40.50.10420">
    <property type="entry name" value="NagB/RpiA/CoA transferase-like"/>
    <property type="match status" value="1"/>
</dbReference>
<dbReference type="NCBIfam" id="TIGR02727">
    <property type="entry name" value="MTHFS_bact"/>
    <property type="match status" value="1"/>
</dbReference>
<dbReference type="AlphaFoldDB" id="A0A553FYP5"/>
<comment type="catalytic activity">
    <reaction evidence="5">
        <text>(6S)-5-formyl-5,6,7,8-tetrahydrofolate + ATP = (6R)-5,10-methenyltetrahydrofolate + ADP + phosphate</text>
        <dbReference type="Rhea" id="RHEA:10488"/>
        <dbReference type="ChEBI" id="CHEBI:30616"/>
        <dbReference type="ChEBI" id="CHEBI:43474"/>
        <dbReference type="ChEBI" id="CHEBI:57455"/>
        <dbReference type="ChEBI" id="CHEBI:57457"/>
        <dbReference type="ChEBI" id="CHEBI:456216"/>
        <dbReference type="EC" id="6.3.3.2"/>
    </reaction>
</comment>
<feature type="binding site" evidence="4">
    <location>
        <begin position="6"/>
        <end position="10"/>
    </location>
    <ligand>
        <name>ATP</name>
        <dbReference type="ChEBI" id="CHEBI:30616"/>
    </ligand>
</feature>
<dbReference type="RefSeq" id="WP_049154209.1">
    <property type="nucleotide sequence ID" value="NZ_VKDK01000007.1"/>
</dbReference>
<keyword evidence="6" id="KW-0436">Ligase</keyword>
<dbReference type="InterPro" id="IPR002698">
    <property type="entry name" value="FTHF_cligase"/>
</dbReference>
<dbReference type="SUPFAM" id="SSF100950">
    <property type="entry name" value="NagB/RpiA/CoA transferase-like"/>
    <property type="match status" value="1"/>
</dbReference>
<evidence type="ECO:0000256" key="5">
    <source>
        <dbReference type="RuleBase" id="RU361279"/>
    </source>
</evidence>
<evidence type="ECO:0000256" key="4">
    <source>
        <dbReference type="PIRSR" id="PIRSR006806-1"/>
    </source>
</evidence>
<organism evidence="6 7">
    <name type="scientific">Corynebacterium hiratae</name>
    <dbReference type="NCBI Taxonomy" id="3139423"/>
    <lineage>
        <taxon>Bacteria</taxon>
        <taxon>Bacillati</taxon>
        <taxon>Actinomycetota</taxon>
        <taxon>Actinomycetes</taxon>
        <taxon>Mycobacteriales</taxon>
        <taxon>Corynebacteriaceae</taxon>
        <taxon>Corynebacterium</taxon>
    </lineage>
</organism>
<dbReference type="GO" id="GO:0009396">
    <property type="term" value="P:folic acid-containing compound biosynthetic process"/>
    <property type="evidence" value="ECO:0007669"/>
    <property type="project" value="TreeGrafter"/>
</dbReference>
<dbReference type="Pfam" id="PF01812">
    <property type="entry name" value="5-FTHF_cyc-lig"/>
    <property type="match status" value="1"/>
</dbReference>
<dbReference type="PIRSF" id="PIRSF006806">
    <property type="entry name" value="FTHF_cligase"/>
    <property type="match status" value="1"/>
</dbReference>
<comment type="similarity">
    <text evidence="1 5">Belongs to the 5-formyltetrahydrofolate cyclo-ligase family.</text>
</comment>
<dbReference type="GO" id="GO:0035999">
    <property type="term" value="P:tetrahydrofolate interconversion"/>
    <property type="evidence" value="ECO:0007669"/>
    <property type="project" value="TreeGrafter"/>
</dbReference>